<keyword evidence="8" id="KW-0472">Membrane</keyword>
<name>I8TDW4_9GAMM</name>
<keyword evidence="13" id="KW-1185">Reference proteome</keyword>
<organism evidence="12 13">
    <name type="scientific">Hydrocarboniphaga effusa AP103</name>
    <dbReference type="NCBI Taxonomy" id="1172194"/>
    <lineage>
        <taxon>Bacteria</taxon>
        <taxon>Pseudomonadati</taxon>
        <taxon>Pseudomonadota</taxon>
        <taxon>Gammaproteobacteria</taxon>
        <taxon>Nevskiales</taxon>
        <taxon>Nevskiaceae</taxon>
        <taxon>Hydrocarboniphaga</taxon>
    </lineage>
</organism>
<dbReference type="RefSeq" id="WP_007185250.1">
    <property type="nucleotide sequence ID" value="NZ_AKGD01000001.1"/>
</dbReference>
<evidence type="ECO:0000256" key="4">
    <source>
        <dbReference type="ARBA" id="ARBA00022801"/>
    </source>
</evidence>
<feature type="short sequence motif" description="DGA/G" evidence="9">
    <location>
        <begin position="467"/>
        <end position="469"/>
    </location>
</feature>
<dbReference type="PANTHER" id="PTHR14226:SF29">
    <property type="entry name" value="NEUROPATHY TARGET ESTERASE SWS"/>
    <property type="match status" value="1"/>
</dbReference>
<dbReference type="GO" id="GO:0004622">
    <property type="term" value="F:phosphatidylcholine lysophospholipase activity"/>
    <property type="evidence" value="ECO:0007669"/>
    <property type="project" value="UniProtKB-ARBA"/>
</dbReference>
<keyword evidence="5 9" id="KW-0442">Lipid degradation</keyword>
<dbReference type="Proteomes" id="UP000003704">
    <property type="component" value="Unassembled WGS sequence"/>
</dbReference>
<dbReference type="InterPro" id="IPR050301">
    <property type="entry name" value="NTE"/>
</dbReference>
<feature type="short sequence motif" description="GXGXXG" evidence="9">
    <location>
        <begin position="324"/>
        <end position="329"/>
    </location>
</feature>
<dbReference type="SUPFAM" id="SSF51206">
    <property type="entry name" value="cAMP-binding domain-like"/>
    <property type="match status" value="1"/>
</dbReference>
<comment type="caution">
    <text evidence="12">The sequence shown here is derived from an EMBL/GenBank/DDBJ whole genome shotgun (WGS) entry which is preliminary data.</text>
</comment>
<dbReference type="InterPro" id="IPR000595">
    <property type="entry name" value="cNMP-bd_dom"/>
</dbReference>
<dbReference type="InterPro" id="IPR016035">
    <property type="entry name" value="Acyl_Trfase/lysoPLipase"/>
</dbReference>
<evidence type="ECO:0000313" key="12">
    <source>
        <dbReference type="EMBL" id="EIT72170.1"/>
    </source>
</evidence>
<dbReference type="SMART" id="SM00100">
    <property type="entry name" value="cNMP"/>
    <property type="match status" value="1"/>
</dbReference>
<evidence type="ECO:0000256" key="3">
    <source>
        <dbReference type="ARBA" id="ARBA00022692"/>
    </source>
</evidence>
<dbReference type="EMBL" id="AKGD01000001">
    <property type="protein sequence ID" value="EIT72170.1"/>
    <property type="molecule type" value="Genomic_DNA"/>
</dbReference>
<evidence type="ECO:0000256" key="9">
    <source>
        <dbReference type="PROSITE-ProRule" id="PRU01161"/>
    </source>
</evidence>
<dbReference type="AlphaFoldDB" id="I8TDW4"/>
<comment type="subcellular location">
    <subcellularLocation>
        <location evidence="1">Membrane</location>
    </subcellularLocation>
</comment>
<protein>
    <recommendedName>
        <fullName evidence="14">Cyclic nucleotide-binding protein</fullName>
    </recommendedName>
</protein>
<dbReference type="Gene3D" id="2.60.120.10">
    <property type="entry name" value="Jelly Rolls"/>
    <property type="match status" value="1"/>
</dbReference>
<keyword evidence="7 9" id="KW-0443">Lipid metabolism</keyword>
<keyword evidence="4 9" id="KW-0378">Hydrolase</keyword>
<dbReference type="CDD" id="cd00038">
    <property type="entry name" value="CAP_ED"/>
    <property type="match status" value="1"/>
</dbReference>
<sequence length="595" mass="65051">MDIPTLLAQTPLLAGIDGPALATLAERSVVCSFRSGQTVFNIGALADCLYIVGIGRLRVDNADGSLRGEVGLHECVGEIATLGNRMHSGHVYAVRDSYLLRIDRSVLLDFVQRHPAALLRLTQVIIDRLQMRHTPASLAHARRPRALALVPATPDIDIADLARQLRGTLSECGHTGIVDAHRVDTAIAPGMAQTLQDDADADRLTRLLHAGETQFRHLLYLTDAHPSAWSARCLRQSDRVLVVVSAKTPPHATPMLDLLRDLRLRVPIELIVLRSDGAEAEHVLAWRELAGARAHYFLRPGYDGDAARIARSLTGRALGVVMGGGGARGFAHIGLLRALQELSLPLDVLGGSSMGAFVGGLAACGLNWKQILEVARETFVRRKLLNDYLLPRVSLIRGRKFYRQLENVFGEQQIEQLRTPYFCVSTNLTRGQSVVHERGSMAMWIATSMAVPGVAPPVVWRGDLLVDGAVANSLPTDVMQELERGPILASDVSTEGTLTMPGIEGPDIDAVLRWTPTDDEARRPTLMSILFRTATLTSESGVRQRAQRADAYLRLPVSGVALFDWKRLDELADRSYEFAMQKLPALRAQLLACPI</sequence>
<feature type="active site" description="Proton acceptor" evidence="9">
    <location>
        <position position="467"/>
    </location>
</feature>
<dbReference type="PROSITE" id="PS50042">
    <property type="entry name" value="CNMP_BINDING_3"/>
    <property type="match status" value="1"/>
</dbReference>
<keyword evidence="6" id="KW-1133">Transmembrane helix</keyword>
<dbReference type="InterPro" id="IPR014710">
    <property type="entry name" value="RmlC-like_jellyroll"/>
</dbReference>
<evidence type="ECO:0000256" key="5">
    <source>
        <dbReference type="ARBA" id="ARBA00022963"/>
    </source>
</evidence>
<dbReference type="PROSITE" id="PS51635">
    <property type="entry name" value="PNPLA"/>
    <property type="match status" value="1"/>
</dbReference>
<evidence type="ECO:0000256" key="1">
    <source>
        <dbReference type="ARBA" id="ARBA00004370"/>
    </source>
</evidence>
<feature type="domain" description="PNPLA" evidence="11">
    <location>
        <begin position="320"/>
        <end position="480"/>
    </location>
</feature>
<evidence type="ECO:0008006" key="14">
    <source>
        <dbReference type="Google" id="ProtNLM"/>
    </source>
</evidence>
<dbReference type="PANTHER" id="PTHR14226">
    <property type="entry name" value="NEUROPATHY TARGET ESTERASE/SWISS CHEESE D.MELANOGASTER"/>
    <property type="match status" value="1"/>
</dbReference>
<feature type="active site" description="Nucleophile" evidence="9">
    <location>
        <position position="353"/>
    </location>
</feature>
<evidence type="ECO:0000256" key="6">
    <source>
        <dbReference type="ARBA" id="ARBA00022989"/>
    </source>
</evidence>
<dbReference type="Pfam" id="PF01734">
    <property type="entry name" value="Patatin"/>
    <property type="match status" value="1"/>
</dbReference>
<gene>
    <name evidence="12" type="ORF">WQQ_23070</name>
</gene>
<dbReference type="InterPro" id="IPR002641">
    <property type="entry name" value="PNPLA_dom"/>
</dbReference>
<dbReference type="InterPro" id="IPR056556">
    <property type="entry name" value="NTE1_P-loop_dom"/>
</dbReference>
<dbReference type="GO" id="GO:0016042">
    <property type="term" value="P:lipid catabolic process"/>
    <property type="evidence" value="ECO:0007669"/>
    <property type="project" value="UniProtKB-UniRule"/>
</dbReference>
<reference evidence="12 13" key="1">
    <citation type="journal article" date="2012" name="J. Bacteriol.">
        <title>Genome Sequence of n-Alkane-Degrading Hydrocarboniphaga effusa Strain AP103T (ATCC BAA-332T).</title>
        <authorList>
            <person name="Chang H.K."/>
            <person name="Zylstra G.J."/>
            <person name="Chae J.C."/>
        </authorList>
    </citation>
    <scope>NUCLEOTIDE SEQUENCE [LARGE SCALE GENOMIC DNA]</scope>
    <source>
        <strain evidence="12 13">AP103</strain>
    </source>
</reference>
<feature type="domain" description="Cyclic nucleotide-binding" evidence="10">
    <location>
        <begin position="12"/>
        <end position="128"/>
    </location>
</feature>
<dbReference type="GO" id="GO:0016020">
    <property type="term" value="C:membrane"/>
    <property type="evidence" value="ECO:0007669"/>
    <property type="project" value="UniProtKB-SubCell"/>
</dbReference>
<feature type="short sequence motif" description="GXSXG" evidence="9">
    <location>
        <begin position="351"/>
        <end position="355"/>
    </location>
</feature>
<dbReference type="Gene3D" id="3.40.1090.10">
    <property type="entry name" value="Cytosolic phospholipase A2 catalytic domain"/>
    <property type="match status" value="1"/>
</dbReference>
<evidence type="ECO:0000259" key="11">
    <source>
        <dbReference type="PROSITE" id="PS51635"/>
    </source>
</evidence>
<evidence type="ECO:0000259" key="10">
    <source>
        <dbReference type="PROSITE" id="PS50042"/>
    </source>
</evidence>
<dbReference type="InterPro" id="IPR018490">
    <property type="entry name" value="cNMP-bd_dom_sf"/>
</dbReference>
<accession>I8TDW4</accession>
<dbReference type="STRING" id="1172194.WQQ_23070"/>
<dbReference type="Pfam" id="PF00027">
    <property type="entry name" value="cNMP_binding"/>
    <property type="match status" value="1"/>
</dbReference>
<dbReference type="Pfam" id="PF24179">
    <property type="entry name" value="NTE_Ploop"/>
    <property type="match status" value="1"/>
</dbReference>
<proteinExistence type="inferred from homology"/>
<evidence type="ECO:0000256" key="2">
    <source>
        <dbReference type="ARBA" id="ARBA00006636"/>
    </source>
</evidence>
<evidence type="ECO:0000256" key="8">
    <source>
        <dbReference type="ARBA" id="ARBA00023136"/>
    </source>
</evidence>
<dbReference type="SUPFAM" id="SSF52151">
    <property type="entry name" value="FabD/lysophospholipase-like"/>
    <property type="match status" value="1"/>
</dbReference>
<evidence type="ECO:0000313" key="13">
    <source>
        <dbReference type="Proteomes" id="UP000003704"/>
    </source>
</evidence>
<dbReference type="CDD" id="cd07205">
    <property type="entry name" value="Pat_PNPLA6_PNPLA7_NTE1_like"/>
    <property type="match status" value="1"/>
</dbReference>
<comment type="similarity">
    <text evidence="2">Belongs to the NTE family.</text>
</comment>
<keyword evidence="3" id="KW-0812">Transmembrane</keyword>
<evidence type="ECO:0000256" key="7">
    <source>
        <dbReference type="ARBA" id="ARBA00023098"/>
    </source>
</evidence>